<keyword evidence="3" id="KW-0342">GTP-binding</keyword>
<evidence type="ECO:0000256" key="1">
    <source>
        <dbReference type="ARBA" id="ARBA00006270"/>
    </source>
</evidence>
<reference evidence="7" key="1">
    <citation type="submission" date="2023-03" db="EMBL/GenBank/DDBJ databases">
        <authorList>
            <person name="Steffen K."/>
            <person name="Cardenas P."/>
        </authorList>
    </citation>
    <scope>NUCLEOTIDE SEQUENCE</scope>
</reference>
<dbReference type="PROSITE" id="PS51421">
    <property type="entry name" value="RAS"/>
    <property type="match status" value="1"/>
</dbReference>
<keyword evidence="2" id="KW-0547">Nucleotide-binding</keyword>
<evidence type="ECO:0000256" key="4">
    <source>
        <dbReference type="ARBA" id="ARBA00023288"/>
    </source>
</evidence>
<keyword evidence="4" id="KW-0449">Lipoprotein</keyword>
<organism evidence="7 8">
    <name type="scientific">Geodia barretti</name>
    <name type="common">Barrett's horny sponge</name>
    <dbReference type="NCBI Taxonomy" id="519541"/>
    <lineage>
        <taxon>Eukaryota</taxon>
        <taxon>Metazoa</taxon>
        <taxon>Porifera</taxon>
        <taxon>Demospongiae</taxon>
        <taxon>Heteroscleromorpha</taxon>
        <taxon>Tetractinellida</taxon>
        <taxon>Astrophorina</taxon>
        <taxon>Geodiidae</taxon>
        <taxon>Geodia</taxon>
    </lineage>
</organism>
<dbReference type="SUPFAM" id="SSF52540">
    <property type="entry name" value="P-loop containing nucleoside triphosphate hydrolases"/>
    <property type="match status" value="1"/>
</dbReference>
<dbReference type="SMART" id="SM00173">
    <property type="entry name" value="RAS"/>
    <property type="match status" value="1"/>
</dbReference>
<name>A0AA35T6D7_GEOBA</name>
<dbReference type="GO" id="GO:0005525">
    <property type="term" value="F:GTP binding"/>
    <property type="evidence" value="ECO:0007669"/>
    <property type="project" value="UniProtKB-KW"/>
</dbReference>
<evidence type="ECO:0000313" key="8">
    <source>
        <dbReference type="Proteomes" id="UP001174909"/>
    </source>
</evidence>
<evidence type="ECO:0000256" key="6">
    <source>
        <dbReference type="SAM" id="MobiDB-lite"/>
    </source>
</evidence>
<proteinExistence type="inferred from homology"/>
<dbReference type="FunFam" id="3.40.50.300:FF:001447">
    <property type="entry name" value="Ras-related protein Rab-1B"/>
    <property type="match status" value="1"/>
</dbReference>
<dbReference type="InterPro" id="IPR050305">
    <property type="entry name" value="Small_GTPase_Rab"/>
</dbReference>
<dbReference type="GO" id="GO:0003924">
    <property type="term" value="F:GTPase activity"/>
    <property type="evidence" value="ECO:0007669"/>
    <property type="project" value="InterPro"/>
</dbReference>
<gene>
    <name evidence="7" type="ORF">GBAR_LOCUS23615</name>
</gene>
<evidence type="ECO:0000256" key="2">
    <source>
        <dbReference type="ARBA" id="ARBA00022741"/>
    </source>
</evidence>
<accession>A0AA35T6D7</accession>
<protein>
    <submittedName>
        <fullName evidence="7">Ras-related protein Rab-13</fullName>
    </submittedName>
</protein>
<feature type="region of interest" description="Disordered" evidence="6">
    <location>
        <begin position="251"/>
        <end position="281"/>
    </location>
</feature>
<dbReference type="SMART" id="SM00174">
    <property type="entry name" value="RHO"/>
    <property type="match status" value="1"/>
</dbReference>
<dbReference type="InterPro" id="IPR001806">
    <property type="entry name" value="Small_GTPase"/>
</dbReference>
<dbReference type="InterPro" id="IPR005225">
    <property type="entry name" value="Small_GTP-bd"/>
</dbReference>
<dbReference type="EMBL" id="CASHTH010003272">
    <property type="protein sequence ID" value="CAI8042590.1"/>
    <property type="molecule type" value="Genomic_DNA"/>
</dbReference>
<dbReference type="PANTHER" id="PTHR47980">
    <property type="entry name" value="LD44762P"/>
    <property type="match status" value="1"/>
</dbReference>
<dbReference type="AlphaFoldDB" id="A0AA35T6D7"/>
<evidence type="ECO:0000256" key="3">
    <source>
        <dbReference type="ARBA" id="ARBA00023134"/>
    </source>
</evidence>
<dbReference type="PROSITE" id="PS51419">
    <property type="entry name" value="RAB"/>
    <property type="match status" value="1"/>
</dbReference>
<dbReference type="Proteomes" id="UP001174909">
    <property type="component" value="Unassembled WGS sequence"/>
</dbReference>
<dbReference type="Pfam" id="PF00071">
    <property type="entry name" value="Ras"/>
    <property type="match status" value="1"/>
</dbReference>
<dbReference type="SMART" id="SM00175">
    <property type="entry name" value="RAB"/>
    <property type="match status" value="1"/>
</dbReference>
<keyword evidence="5" id="KW-0636">Prenylation</keyword>
<evidence type="ECO:0000256" key="5">
    <source>
        <dbReference type="ARBA" id="ARBA00023289"/>
    </source>
</evidence>
<comment type="caution">
    <text evidence="7">The sequence shown here is derived from an EMBL/GenBank/DDBJ whole genome shotgun (WGS) entry which is preliminary data.</text>
</comment>
<dbReference type="NCBIfam" id="TIGR00231">
    <property type="entry name" value="small_GTP"/>
    <property type="match status" value="1"/>
</dbReference>
<comment type="similarity">
    <text evidence="1">Belongs to the small GTPase superfamily. Rab family.</text>
</comment>
<evidence type="ECO:0000313" key="7">
    <source>
        <dbReference type="EMBL" id="CAI8042590.1"/>
    </source>
</evidence>
<dbReference type="Gene3D" id="3.40.50.300">
    <property type="entry name" value="P-loop containing nucleotide triphosphate hydrolases"/>
    <property type="match status" value="1"/>
</dbReference>
<dbReference type="InterPro" id="IPR027417">
    <property type="entry name" value="P-loop_NTPase"/>
</dbReference>
<dbReference type="CDD" id="cd00154">
    <property type="entry name" value="Rab"/>
    <property type="match status" value="1"/>
</dbReference>
<keyword evidence="8" id="KW-1185">Reference proteome</keyword>
<dbReference type="PRINTS" id="PR00449">
    <property type="entry name" value="RASTRNSFRMNG"/>
</dbReference>
<sequence>MGFRVHKHKLLRQRQSSASSNILPFQCHPLTIISNQPLIAMGQGHGGIKREIEGADRSPDEFVPMPVTLLPVCGNGVHLDVVLYGDSFCGKTCLAIRYEKNMFGPTIATIGVGVSTVERALVKVRLWDTAGHERYDSITQIYIRGNKPKGFLLVYSIDDYESFQVAQKWADVLRKDCWQPVSNYPILVLGNKCDLEDKRVVSRECGESLASSLDAKFFEVSALTGENAEKSYSALLELFIRKRFNFPAYQQASGPEESQPHKDGRPSITLKTWTSKMKRDT</sequence>